<dbReference type="InterPro" id="IPR008862">
    <property type="entry name" value="Tcp11"/>
</dbReference>
<organism evidence="3 4">
    <name type="scientific">Dissostichus eleginoides</name>
    <name type="common">Patagonian toothfish</name>
    <name type="synonym">Dissostichus amissus</name>
    <dbReference type="NCBI Taxonomy" id="100907"/>
    <lineage>
        <taxon>Eukaryota</taxon>
        <taxon>Metazoa</taxon>
        <taxon>Chordata</taxon>
        <taxon>Craniata</taxon>
        <taxon>Vertebrata</taxon>
        <taxon>Euteleostomi</taxon>
        <taxon>Actinopterygii</taxon>
        <taxon>Neopterygii</taxon>
        <taxon>Teleostei</taxon>
        <taxon>Neoteleostei</taxon>
        <taxon>Acanthomorphata</taxon>
        <taxon>Eupercaria</taxon>
        <taxon>Perciformes</taxon>
        <taxon>Notothenioidei</taxon>
        <taxon>Nototheniidae</taxon>
        <taxon>Dissostichus</taxon>
    </lineage>
</organism>
<evidence type="ECO:0000256" key="1">
    <source>
        <dbReference type="ARBA" id="ARBA00010954"/>
    </source>
</evidence>
<comment type="caution">
    <text evidence="3">The sequence shown here is derived from an EMBL/GenBank/DDBJ whole genome shotgun (WGS) entry which is preliminary data.</text>
</comment>
<gene>
    <name evidence="3" type="ORF">KUDE01_003892</name>
</gene>
<feature type="compositionally biased region" description="Basic and acidic residues" evidence="2">
    <location>
        <begin position="1"/>
        <end position="13"/>
    </location>
</feature>
<feature type="compositionally biased region" description="Low complexity" evidence="2">
    <location>
        <begin position="48"/>
        <end position="60"/>
    </location>
</feature>
<reference evidence="3" key="1">
    <citation type="submission" date="2023-04" db="EMBL/GenBank/DDBJ databases">
        <title>Chromosome-level genome of Chaenocephalus aceratus.</title>
        <authorList>
            <person name="Park H."/>
        </authorList>
    </citation>
    <scope>NUCLEOTIDE SEQUENCE</scope>
    <source>
        <strain evidence="3">DE</strain>
        <tissue evidence="3">Muscle</tissue>
    </source>
</reference>
<evidence type="ECO:0000256" key="2">
    <source>
        <dbReference type="SAM" id="MobiDB-lite"/>
    </source>
</evidence>
<protein>
    <submittedName>
        <fullName evidence="3">T-complex protein 11-like protein 1</fullName>
    </submittedName>
</protein>
<dbReference type="AlphaFoldDB" id="A0AAD9FJE1"/>
<dbReference type="Pfam" id="PF05794">
    <property type="entry name" value="Tcp11"/>
    <property type="match status" value="1"/>
</dbReference>
<name>A0AAD9FJE1_DISEL</name>
<evidence type="ECO:0000313" key="3">
    <source>
        <dbReference type="EMBL" id="KAK1900920.1"/>
    </source>
</evidence>
<dbReference type="EMBL" id="JASDAP010000006">
    <property type="protein sequence ID" value="KAK1900920.1"/>
    <property type="molecule type" value="Genomic_DNA"/>
</dbReference>
<evidence type="ECO:0000313" key="4">
    <source>
        <dbReference type="Proteomes" id="UP001228049"/>
    </source>
</evidence>
<feature type="region of interest" description="Disordered" evidence="2">
    <location>
        <begin position="1"/>
        <end position="61"/>
    </location>
</feature>
<keyword evidence="4" id="KW-1185">Reference proteome</keyword>
<sequence>MQENSFEKNEPAKVHYLLSGTFAEGPNQREDAAEDSPGDLPCPEKLDSPTGSPPTASSSSLMELENCVSNLNLAHELVLNRDFCFKPSLPTDRREKHSFTLQSVLLPRHVSLMMSQLDEVLDMELIWQEVDHGALRRLTGYIINTMETVCAPERRPEVRALRDLRDRERS</sequence>
<proteinExistence type="inferred from homology"/>
<accession>A0AAD9FJE1</accession>
<comment type="similarity">
    <text evidence="1">Belongs to the TCP11 family.</text>
</comment>
<dbReference type="Proteomes" id="UP001228049">
    <property type="component" value="Unassembled WGS sequence"/>
</dbReference>